<dbReference type="Gene3D" id="3.30.420.40">
    <property type="match status" value="1"/>
</dbReference>
<evidence type="ECO:0000313" key="1">
    <source>
        <dbReference type="EMBL" id="EKC18402.1"/>
    </source>
</evidence>
<accession>K1P3S9</accession>
<dbReference type="InterPro" id="IPR043129">
    <property type="entry name" value="ATPase_NBD"/>
</dbReference>
<keyword evidence="1" id="KW-0346">Stress response</keyword>
<name>K1P3S9_MAGGI</name>
<reference evidence="1" key="1">
    <citation type="journal article" date="2012" name="Nature">
        <title>The oyster genome reveals stress adaptation and complexity of shell formation.</title>
        <authorList>
            <person name="Zhang G."/>
            <person name="Fang X."/>
            <person name="Guo X."/>
            <person name="Li L."/>
            <person name="Luo R."/>
            <person name="Xu F."/>
            <person name="Yang P."/>
            <person name="Zhang L."/>
            <person name="Wang X."/>
            <person name="Qi H."/>
            <person name="Xiong Z."/>
            <person name="Que H."/>
            <person name="Xie Y."/>
            <person name="Holland P.W."/>
            <person name="Paps J."/>
            <person name="Zhu Y."/>
            <person name="Wu F."/>
            <person name="Chen Y."/>
            <person name="Wang J."/>
            <person name="Peng C."/>
            <person name="Meng J."/>
            <person name="Yang L."/>
            <person name="Liu J."/>
            <person name="Wen B."/>
            <person name="Zhang N."/>
            <person name="Huang Z."/>
            <person name="Zhu Q."/>
            <person name="Feng Y."/>
            <person name="Mount A."/>
            <person name="Hedgecock D."/>
            <person name="Xu Z."/>
            <person name="Liu Y."/>
            <person name="Domazet-Loso T."/>
            <person name="Du Y."/>
            <person name="Sun X."/>
            <person name="Zhang S."/>
            <person name="Liu B."/>
            <person name="Cheng P."/>
            <person name="Jiang X."/>
            <person name="Li J."/>
            <person name="Fan D."/>
            <person name="Wang W."/>
            <person name="Fu W."/>
            <person name="Wang T."/>
            <person name="Wang B."/>
            <person name="Zhang J."/>
            <person name="Peng Z."/>
            <person name="Li Y."/>
            <person name="Li N."/>
            <person name="Wang J."/>
            <person name="Chen M."/>
            <person name="He Y."/>
            <person name="Tan F."/>
            <person name="Song X."/>
            <person name="Zheng Q."/>
            <person name="Huang R."/>
            <person name="Yang H."/>
            <person name="Du X."/>
            <person name="Chen L."/>
            <person name="Yang M."/>
            <person name="Gaffney P.M."/>
            <person name="Wang S."/>
            <person name="Luo L."/>
            <person name="She Z."/>
            <person name="Ming Y."/>
            <person name="Huang W."/>
            <person name="Zhang S."/>
            <person name="Huang B."/>
            <person name="Zhang Y."/>
            <person name="Qu T."/>
            <person name="Ni P."/>
            <person name="Miao G."/>
            <person name="Wang J."/>
            <person name="Wang Q."/>
            <person name="Steinberg C.E."/>
            <person name="Wang H."/>
            <person name="Li N."/>
            <person name="Qian L."/>
            <person name="Zhang G."/>
            <person name="Li Y."/>
            <person name="Yang H."/>
            <person name="Liu X."/>
            <person name="Wang J."/>
            <person name="Yin Y."/>
            <person name="Wang J."/>
        </authorList>
    </citation>
    <scope>NUCLEOTIDE SEQUENCE [LARGE SCALE GENOMIC DNA]</scope>
    <source>
        <strain evidence="1">05x7-T-G4-1.051#20</strain>
    </source>
</reference>
<proteinExistence type="predicted"/>
<organism evidence="1">
    <name type="scientific">Magallana gigas</name>
    <name type="common">Pacific oyster</name>
    <name type="synonym">Crassostrea gigas</name>
    <dbReference type="NCBI Taxonomy" id="29159"/>
    <lineage>
        <taxon>Eukaryota</taxon>
        <taxon>Metazoa</taxon>
        <taxon>Spiralia</taxon>
        <taxon>Lophotrochozoa</taxon>
        <taxon>Mollusca</taxon>
        <taxon>Bivalvia</taxon>
        <taxon>Autobranchia</taxon>
        <taxon>Pteriomorphia</taxon>
        <taxon>Ostreida</taxon>
        <taxon>Ostreoidea</taxon>
        <taxon>Ostreidae</taxon>
        <taxon>Magallana</taxon>
    </lineage>
</organism>
<dbReference type="SUPFAM" id="SSF53067">
    <property type="entry name" value="Actin-like ATPase domain"/>
    <property type="match status" value="1"/>
</dbReference>
<dbReference type="PANTHER" id="PTHR14187">
    <property type="entry name" value="ALPHA KINASE/ELONGATION FACTOR 2 KINASE"/>
    <property type="match status" value="1"/>
</dbReference>
<dbReference type="EMBL" id="JH816010">
    <property type="protein sequence ID" value="EKC18402.1"/>
    <property type="molecule type" value="Genomic_DNA"/>
</dbReference>
<dbReference type="AlphaFoldDB" id="K1P3S9"/>
<sequence length="175" mass="19977">MKLMNALDITKDQTGSDHLFSKLERDMEIDDIDGKKMPFMTIIAHAIRYLKEHLLRQLNDKNILEAVTADGIFWVLTVPAIWTDSAKQFTREAAREAGIHDDQLMLAYEPEAAALYCRLLPIDRFESGGEHQELVLKTFERGKKFMVIDLGGRSTRNYSESLVHSWEISSAMCEG</sequence>
<dbReference type="PANTHER" id="PTHR14187:SF5">
    <property type="entry name" value="HEAT SHOCK 70 KDA PROTEIN 12A"/>
    <property type="match status" value="1"/>
</dbReference>
<protein>
    <submittedName>
        <fullName evidence="1">Heat shock 70 kDa protein 12B</fullName>
    </submittedName>
</protein>
<dbReference type="InParanoid" id="K1P3S9"/>
<dbReference type="HOGENOM" id="CLU_1534060_0_0_1"/>
<gene>
    <name evidence="1" type="ORF">CGI_10012768</name>
</gene>